<feature type="compositionally biased region" description="Basic and acidic residues" evidence="1">
    <location>
        <begin position="146"/>
        <end position="157"/>
    </location>
</feature>
<feature type="compositionally biased region" description="Polar residues" evidence="1">
    <location>
        <begin position="67"/>
        <end position="83"/>
    </location>
</feature>
<name>A0A813NWP7_ADIRI</name>
<feature type="region of interest" description="Disordered" evidence="1">
    <location>
        <begin position="412"/>
        <end position="431"/>
    </location>
</feature>
<evidence type="ECO:0000256" key="1">
    <source>
        <dbReference type="SAM" id="MobiDB-lite"/>
    </source>
</evidence>
<proteinExistence type="predicted"/>
<dbReference type="Proteomes" id="UP000663852">
    <property type="component" value="Unassembled WGS sequence"/>
</dbReference>
<evidence type="ECO:0000313" key="2">
    <source>
        <dbReference type="EMBL" id="CAF0744259.1"/>
    </source>
</evidence>
<feature type="compositionally biased region" description="Polar residues" evidence="1">
    <location>
        <begin position="158"/>
        <end position="168"/>
    </location>
</feature>
<sequence>MTSVKLAPYSSKSFPYSFRNAFQPFQSAFQDPTKPVSVNHFSATKSSTRPSKSASLPRINADRDSHQQQSSDESNVRSSTEVNDMRQQLDGLINELISLKRKFNIEETDGDLERMAHLEEQQTILNRKYEEERQRVDKLHRQFEKFHDQRKSSEKHNQQVQHSNQKSINVKELHDRVLNLEMSLRSLPGGLFQGAVDKDIAREPIRDTNEKVKIQSNHSLTRLEKLPNSLVHTDDHQSANETINTNNSFHDQLSVLTQSTGKELIRPAKSSQGSVSQMNNHFEQRLNDLEHQLKIFPSPSNLVLIEERLARLENRPRHINHHQTAPQQSQATEKLEPMLELNERNLSEQRISQIFADIEERLQQQYQTFSDQIKSLLENKSDHQLVGRPIQESETYKDQKILELQQSVKENPLNNFNRKSNQQPTTTSLLSSEENFYSKKDLLCDDLNTKELQVIMPFIEALPMFYICDENEWN</sequence>
<gene>
    <name evidence="2" type="ORF">EDS130_LOCUS1925</name>
</gene>
<accession>A0A813NWP7</accession>
<dbReference type="EMBL" id="CAJNOJ010000004">
    <property type="protein sequence ID" value="CAF0744259.1"/>
    <property type="molecule type" value="Genomic_DNA"/>
</dbReference>
<dbReference type="AlphaFoldDB" id="A0A813NWP7"/>
<feature type="region of interest" description="Disordered" evidence="1">
    <location>
        <begin position="39"/>
        <end position="83"/>
    </location>
</feature>
<protein>
    <submittedName>
        <fullName evidence="2">Uncharacterized protein</fullName>
    </submittedName>
</protein>
<evidence type="ECO:0000313" key="3">
    <source>
        <dbReference type="Proteomes" id="UP000663852"/>
    </source>
</evidence>
<dbReference type="OrthoDB" id="120976at2759"/>
<reference evidence="2" key="1">
    <citation type="submission" date="2021-02" db="EMBL/GenBank/DDBJ databases">
        <authorList>
            <person name="Nowell W R."/>
        </authorList>
    </citation>
    <scope>NUCLEOTIDE SEQUENCE</scope>
</reference>
<comment type="caution">
    <text evidence="2">The sequence shown here is derived from an EMBL/GenBank/DDBJ whole genome shotgun (WGS) entry which is preliminary data.</text>
</comment>
<feature type="compositionally biased region" description="Polar residues" evidence="1">
    <location>
        <begin position="39"/>
        <end position="54"/>
    </location>
</feature>
<feature type="region of interest" description="Disordered" evidence="1">
    <location>
        <begin position="146"/>
        <end position="168"/>
    </location>
</feature>
<organism evidence="2 3">
    <name type="scientific">Adineta ricciae</name>
    <name type="common">Rotifer</name>
    <dbReference type="NCBI Taxonomy" id="249248"/>
    <lineage>
        <taxon>Eukaryota</taxon>
        <taxon>Metazoa</taxon>
        <taxon>Spiralia</taxon>
        <taxon>Gnathifera</taxon>
        <taxon>Rotifera</taxon>
        <taxon>Eurotatoria</taxon>
        <taxon>Bdelloidea</taxon>
        <taxon>Adinetida</taxon>
        <taxon>Adinetidae</taxon>
        <taxon>Adineta</taxon>
    </lineage>
</organism>